<feature type="domain" description="Laminin EGF-like" evidence="15">
    <location>
        <begin position="1056"/>
        <end position="1101"/>
    </location>
</feature>
<feature type="disulfide bond" evidence="11">
    <location>
        <begin position="934"/>
        <end position="943"/>
    </location>
</feature>
<dbReference type="PANTHER" id="PTHR10574">
    <property type="entry name" value="NETRIN/LAMININ-RELATED"/>
    <property type="match status" value="1"/>
</dbReference>
<evidence type="ECO:0000256" key="11">
    <source>
        <dbReference type="PROSITE-ProRule" id="PRU00460"/>
    </source>
</evidence>
<feature type="domain" description="Laminin EGF-like" evidence="15">
    <location>
        <begin position="1359"/>
        <end position="1404"/>
    </location>
</feature>
<dbReference type="PROSITE" id="PS50025">
    <property type="entry name" value="LAM_G_DOMAIN"/>
    <property type="match status" value="2"/>
</dbReference>
<evidence type="ECO:0000256" key="6">
    <source>
        <dbReference type="ARBA" id="ARBA00022869"/>
    </source>
</evidence>
<dbReference type="InterPro" id="IPR001791">
    <property type="entry name" value="Laminin_G"/>
</dbReference>
<feature type="domain" description="Laminin EGF-like" evidence="15">
    <location>
        <begin position="818"/>
        <end position="864"/>
    </location>
</feature>
<evidence type="ECO:0000256" key="4">
    <source>
        <dbReference type="ARBA" id="ARBA00022729"/>
    </source>
</evidence>
<dbReference type="SUPFAM" id="SSF49899">
    <property type="entry name" value="Concanavalin A-like lectins/glucanases"/>
    <property type="match status" value="3"/>
</dbReference>
<feature type="disulfide bond" evidence="11">
    <location>
        <begin position="1481"/>
        <end position="1490"/>
    </location>
</feature>
<keyword evidence="6" id="KW-0084">Basement membrane</keyword>
<dbReference type="Proteomes" id="UP001652700">
    <property type="component" value="Unplaced"/>
</dbReference>
<dbReference type="PROSITE" id="PS50027">
    <property type="entry name" value="EGF_LAM_2"/>
    <property type="match status" value="12"/>
</dbReference>
<dbReference type="EnsemblMetazoa" id="XM_050649204.1">
    <property type="protein sequence ID" value="XP_050505161.1"/>
    <property type="gene ID" value="LOC126883564"/>
</dbReference>
<comment type="caution">
    <text evidence="11">Lacks conserved residue(s) required for the propagation of feature annotation.</text>
</comment>
<dbReference type="PROSITE" id="PS51115">
    <property type="entry name" value="LAMININ_IVA"/>
    <property type="match status" value="1"/>
</dbReference>
<evidence type="ECO:0000256" key="9">
    <source>
        <dbReference type="ARBA" id="ARBA00023292"/>
    </source>
</evidence>
<feature type="domain" description="Laminin EGF-like" evidence="15">
    <location>
        <begin position="913"/>
        <end position="959"/>
    </location>
</feature>
<feature type="disulfide bond" evidence="11">
    <location>
        <begin position="982"/>
        <end position="991"/>
    </location>
</feature>
<dbReference type="Pfam" id="PF24973">
    <property type="entry name" value="EGF_LMN_ATRN"/>
    <property type="match status" value="2"/>
</dbReference>
<evidence type="ECO:0000259" key="16">
    <source>
        <dbReference type="PROSITE" id="PS51115"/>
    </source>
</evidence>
<feature type="disulfide bond" evidence="11">
    <location>
        <begin position="677"/>
        <end position="686"/>
    </location>
</feature>
<dbReference type="Pfam" id="PF00052">
    <property type="entry name" value="Laminin_B"/>
    <property type="match status" value="2"/>
</dbReference>
<feature type="coiled-coil region" evidence="12">
    <location>
        <begin position="2028"/>
        <end position="2055"/>
    </location>
</feature>
<organism evidence="17 18">
    <name type="scientific">Diabrotica virgifera virgifera</name>
    <name type="common">western corn rootworm</name>
    <dbReference type="NCBI Taxonomy" id="50390"/>
    <lineage>
        <taxon>Eukaryota</taxon>
        <taxon>Metazoa</taxon>
        <taxon>Ecdysozoa</taxon>
        <taxon>Arthropoda</taxon>
        <taxon>Hexapoda</taxon>
        <taxon>Insecta</taxon>
        <taxon>Pterygota</taxon>
        <taxon>Neoptera</taxon>
        <taxon>Endopterygota</taxon>
        <taxon>Coleoptera</taxon>
        <taxon>Polyphaga</taxon>
        <taxon>Cucujiformia</taxon>
        <taxon>Chrysomeloidea</taxon>
        <taxon>Chrysomelidae</taxon>
        <taxon>Galerucinae</taxon>
        <taxon>Diabroticina</taxon>
        <taxon>Diabroticites</taxon>
        <taxon>Diabrotica</taxon>
    </lineage>
</organism>
<feature type="domain" description="Laminin IV type A" evidence="16">
    <location>
        <begin position="426"/>
        <end position="620"/>
    </location>
</feature>
<dbReference type="InterPro" id="IPR000742">
    <property type="entry name" value="EGF"/>
</dbReference>
<feature type="disulfide bond" evidence="11">
    <location>
        <begin position="818"/>
        <end position="830"/>
    </location>
</feature>
<feature type="compositionally biased region" description="Basic and acidic residues" evidence="13">
    <location>
        <begin position="7"/>
        <end position="24"/>
    </location>
</feature>
<evidence type="ECO:0000313" key="17">
    <source>
        <dbReference type="EnsemblMetazoa" id="XP_050505161.1"/>
    </source>
</evidence>
<dbReference type="Pfam" id="PF00053">
    <property type="entry name" value="EGF_laminin"/>
    <property type="match status" value="13"/>
</dbReference>
<feature type="disulfide bond" evidence="11">
    <location>
        <begin position="376"/>
        <end position="385"/>
    </location>
</feature>
<feature type="disulfide bond" evidence="11">
    <location>
        <begin position="1102"/>
        <end position="1114"/>
    </location>
</feature>
<keyword evidence="8" id="KW-0325">Glycoprotein</keyword>
<keyword evidence="9 11" id="KW-0424">Laminin EGF-like domain</keyword>
<evidence type="ECO:0000256" key="1">
    <source>
        <dbReference type="ARBA" id="ARBA00004302"/>
    </source>
</evidence>
<feature type="disulfide bond" evidence="11">
    <location>
        <begin position="790"/>
        <end position="799"/>
    </location>
</feature>
<dbReference type="PROSITE" id="PS00022">
    <property type="entry name" value="EGF_1"/>
    <property type="match status" value="1"/>
</dbReference>
<dbReference type="SMART" id="SM00282">
    <property type="entry name" value="LamG"/>
    <property type="match status" value="3"/>
</dbReference>
<feature type="disulfide bond" evidence="11">
    <location>
        <begin position="913"/>
        <end position="925"/>
    </location>
</feature>
<feature type="disulfide bond" evidence="11">
    <location>
        <begin position="1129"/>
        <end position="1138"/>
    </location>
</feature>
<feature type="disulfide bond" evidence="10">
    <location>
        <begin position="2722"/>
        <end position="2749"/>
    </location>
</feature>
<dbReference type="PANTHER" id="PTHR10574:SF428">
    <property type="entry name" value="LAMININ SUBUNIT ALPHA-1-LIKE PROTEIN"/>
    <property type="match status" value="1"/>
</dbReference>
<feature type="disulfide bond" evidence="11">
    <location>
        <begin position="886"/>
        <end position="895"/>
    </location>
</feature>
<dbReference type="SUPFAM" id="SSF57196">
    <property type="entry name" value="EGF/Laminin"/>
    <property type="match status" value="11"/>
</dbReference>
<keyword evidence="4" id="KW-0732">Signal</keyword>
<dbReference type="SMART" id="SM00281">
    <property type="entry name" value="LamB"/>
    <property type="match status" value="1"/>
</dbReference>
<evidence type="ECO:0000256" key="2">
    <source>
        <dbReference type="ARBA" id="ARBA00022525"/>
    </source>
</evidence>
<keyword evidence="2" id="KW-0964">Secreted</keyword>
<feature type="domain" description="Laminin EGF-like" evidence="15">
    <location>
        <begin position="309"/>
        <end position="356"/>
    </location>
</feature>
<dbReference type="Gene3D" id="2.170.300.10">
    <property type="entry name" value="Tie2 ligand-binding domain superfamily"/>
    <property type="match status" value="4"/>
</dbReference>
<protein>
    <recommendedName>
        <fullName evidence="19">Laminin subunit alpha-1-like</fullName>
    </recommendedName>
</protein>
<evidence type="ECO:0000256" key="13">
    <source>
        <dbReference type="SAM" id="MobiDB-lite"/>
    </source>
</evidence>
<evidence type="ECO:0000256" key="12">
    <source>
        <dbReference type="SAM" id="Coils"/>
    </source>
</evidence>
<dbReference type="InterPro" id="IPR050440">
    <property type="entry name" value="Laminin/Netrin_ECM"/>
</dbReference>
<feature type="domain" description="Laminin EGF-like" evidence="15">
    <location>
        <begin position="960"/>
        <end position="1008"/>
    </location>
</feature>
<feature type="disulfide bond" evidence="11">
    <location>
        <begin position="1077"/>
        <end position="1086"/>
    </location>
</feature>
<evidence type="ECO:0000313" key="18">
    <source>
        <dbReference type="Proteomes" id="UP001652700"/>
    </source>
</evidence>
<dbReference type="InterPro" id="IPR000034">
    <property type="entry name" value="Laminin_IV"/>
</dbReference>
<comment type="subcellular location">
    <subcellularLocation>
        <location evidence="1">Secreted</location>
        <location evidence="1">Extracellular space</location>
        <location evidence="1">Extracellular matrix</location>
        <location evidence="1">Basement membrane</location>
    </subcellularLocation>
</comment>
<feature type="disulfide bond" evidence="11">
    <location>
        <begin position="865"/>
        <end position="877"/>
    </location>
</feature>
<proteinExistence type="predicted"/>
<feature type="disulfide bond" evidence="10">
    <location>
        <begin position="2904"/>
        <end position="2931"/>
    </location>
</feature>
<keyword evidence="12" id="KW-0175">Coiled coil</keyword>
<keyword evidence="5" id="KW-0677">Repeat</keyword>
<keyword evidence="18" id="KW-1185">Reference proteome</keyword>
<feature type="domain" description="Laminin EGF-like" evidence="15">
    <location>
        <begin position="773"/>
        <end position="817"/>
    </location>
</feature>
<evidence type="ECO:0000256" key="8">
    <source>
        <dbReference type="ARBA" id="ARBA00023180"/>
    </source>
</evidence>
<dbReference type="InterPro" id="IPR056863">
    <property type="entry name" value="LMN_ATRN_NET-like_EGF"/>
</dbReference>
<evidence type="ECO:0000256" key="3">
    <source>
        <dbReference type="ARBA" id="ARBA00022530"/>
    </source>
</evidence>
<keyword evidence="3" id="KW-0272">Extracellular matrix</keyword>
<evidence type="ECO:0000256" key="5">
    <source>
        <dbReference type="ARBA" id="ARBA00022737"/>
    </source>
</evidence>
<feature type="disulfide bond" evidence="11">
    <location>
        <begin position="1378"/>
        <end position="1387"/>
    </location>
</feature>
<keyword evidence="7 11" id="KW-1015">Disulfide bond</keyword>
<dbReference type="Pfam" id="PF02210">
    <property type="entry name" value="Laminin_G_2"/>
    <property type="match status" value="2"/>
</dbReference>
<feature type="disulfide bond" evidence="11">
    <location>
        <begin position="332"/>
        <end position="341"/>
    </location>
</feature>
<sequence>MDYAGRPPDKPPDNNRMDQDDNIEKSNINVNNTWDGKLKNKGETHPECECSHHTCGPNCEKCCPMYNQRQWGPGSARDARQCLPCNCHGHATSCHYEEDVDRSGLSMDIHGTYQGGGVCNNCTMIMKKNSLLLCQQLQSNHLRHKYCGTSLQWLVCLLHCNELPLRHLIQQLDGHTSGPLGFSGPIGKLLERCKEKAVVDFVSIENNLAILLETTDLSTDQKYLYQISQAVAAGKCPNDLSLQNPGKISHARWLTVDNRLLRWYFGTECLSPQLIMLDFTTGINCEKCLPGYYRPTNTPPDAQKPCIQCNCEVSGAASTCVQYGETAGKCMCKEGYTGEKCETCDVGYTGFPDCQPCPCDAKGVKGIDKCEEGCICKENVEGKYCDKCKSGYFGLRNDIEEGCLPCYCSQVTTLCESALVKKQTVNSLKEWMITDLKVTKVVKPNWNGQSVFSLGNYGDFSGNSGDGMGTRSFYWLAPEEYLGNKLEAYNSNFLFKVQWVVMRGDTSGEPTRGPNIVLIGNGMKIGYGDDIHTSSKMTFQLKLNEIGWYHIPQSIRDVTKIDGTVYHGAVVTRNEFLKLLSNVSNVLLRSTFHTDQIESLLEEAALNIDDDEYRYSSVERCSCPSGYTGLSCESCSYGYVRILPNMTTTNIEQSFCVKCDCNGHSPSCNSDTGECSCQHNTMGEKCERCAPGFYGNPIRGTPDDCKKCACPLENDENNFSPSCQLDYYAEREEDEGNYVCTQCPKGYTGDHCEICDDGFFGNPMEIGNSCQPCDCNGGPCDRKTGQCLSCRGNTEGWKCEKCKPEHYGEPSQFNCKACECDPIGSVSRQCYNVTGQCECKEKFIGRICSECETGFGNVTALCVPCSCNAIGSLSEICNTHTGICDCKPGVEGFHCDACQNLFYGFSEIGCKPCTCDPDGSRFLTCNQTTGACFCKPHYTGTECNSCEDGYWKKNKVCTECKCNVYGTIADTNCDKETGQCLCKPGVMGQQCTSCLPNHYGDIKTSCKRCDPCDKKGHICDPNNGKCICPPLTSGTECEKCVENAWGIEEGVGCKLCNCSITGSSSQQCNTNTGTCSCKIGFEGKKCSSCSFGYYDYPNCKKCNCDPIGTDGEQCKDGLCKCINDGSCKCKQNVQGKYCNECKNNHYGLSKENIKGCTECFCFGRSETCTDALYHWNKSTRLERTLEEDNQVTEDELSLPKSFLGDITPSYGGYLAVNNSGGRFDVILEGNNVRIRSLGNHNDLQMTESTEFGNWIVSSDNSDFPTECVDKLSRSCFMVIMQNVTLFIIKANNRIKEVLLDKAKNEVSAYPITHSVEKCECPPEYKGLSCEDPSKGYYRYFPKDSTLPWIDRVIGISKKCECRGHSNECNPETGHCKNCTDHTTGEHCETCEGGYYLDPEETCQPCLCPSAQQNNAQSCRPETDGGFVCQCKTGYTGKHCDQCDRKYYSPPNSIECIPCNCNKYGIVPGDLGVCDKDGRCTCQEGFTGDKCNQCVKEREYIEDGVCKSCDECTMKLFDEIDNMKVDIENVYEMFKDGIGPPWRNLTDRLNRHNMLSEKYNKKDVEFKNLLQSNDITEYEVTINELEKKMIKNNEILEDNINNIDKLTDGSTKLLKETGEASKKLISIIDSLDNFGTKQVSLKDALTRARKILKEIQQRSKTIEKLNDKKIFQYCTSINLKVDEIYGKVPKTPPKNIEDLKNKLNALFDQLSYTDNLAKKADNKNTLNAQRLESVKEKFEIMKGKNKQLTNTFNDIVNKLNATEDVLESLETVYTDLINISKFAEYEDLDNRVKRQMEEIPEAQNLYGKAVEHVQELETKVEDYHSMFNFTKDEWKKINASGAYEAIINGIKETRDHLDSAKESLKQAQKLILPEIGDSIVTQSDIAQAYSDRLRQRITNLRDLSKNLHDIKRKIDQLTYGILENGKNNNENSQHIQKTNNFLTQNDNITRMERAIKNASEISETMREIYKKTDDIAFDKQFNFDKKYQKYQDQIDPKEITHLNSDLRTAREALLNLKVPQTSKNEDEKSQDVKDRLIDVDKRLNELQNLISLVKQQVDGVEVPMNLTNCFMSYRVPKRQYFQSLSITFNCNDCWLFRWWNSLTNIEYLSIRVQNNKLIVKVEERDTDIGEISNEENVVNLQKTGSMLKVQMGQNEKGTFLDTAFIYPDHSLEIGSKNQSTEKSAKKPSYIYKVILNGENFGVWNFNKTNGKCIGQRRNVSIDESLNNLYGGKGYFEYGVNNNLDPRKFSIQFKVTTFDENATLYVVADFDRCTYAYIYLQGGEINFFMKFNETESTTLRGEKKINDGLEHSIVLTWVTQAKKYYKITLNDMPFLEPKLVDPANFFRIKKAKHYLGGVPPTFNKTCIPIREPSLLGFLKMETQLSNAGISYGITRTKTLSFNDVWINEQGYLSLNYAKEIVQNISFVLRPIVDTGTIIKFNEAQSISTQDGNILVDGEKIDLKLKQNDYNNIELNLDTDKVIKINGISNTVANPEEITIEKLQIGGLGFVGGIRDIMINNKILSFDNTTVEKFEKVTIGREEPLNELKEPQMRSLSMTNTMQNTERCTEFDNTDIEQDAIKFGDKPNSYTYIKTKFWRTNFTMQFDFRTLYPNGVIFVASNKRKNYILLELKDGQLQLNIEGRKKQLKTLPISSTRINDGHWHHVRLSRKMKKLTIFLDKDTKPSRINIRLKPKDEIYFGGISQNSEYTEIPDLMNRLLPFRGCMRSLEINNEQQFLRNNKNVQSSNITLCFSNVEEGAYFGGDSYAIYKEDFQISDMLELSFEFRTSEQNGILLSVSNQGDYPALSVELQNGGIVMAVNLGNGVITNVTNNLNSDIALCNNKWHNITALYSSSELTVYVDGIRKSWVQSDINSTMDEMEAPLYVGGLPDNAPTGTLKSLTNFKGCIRKLKIENQLMDWSDMKELNNVLLNSCPITENSENSNIP</sequence>
<evidence type="ECO:0000256" key="7">
    <source>
        <dbReference type="ARBA" id="ARBA00023157"/>
    </source>
</evidence>
<dbReference type="SMART" id="SM00180">
    <property type="entry name" value="EGF_Lam"/>
    <property type="match status" value="15"/>
</dbReference>
<evidence type="ECO:0000256" key="10">
    <source>
        <dbReference type="PROSITE-ProRule" id="PRU00122"/>
    </source>
</evidence>
<evidence type="ECO:0000259" key="14">
    <source>
        <dbReference type="PROSITE" id="PS50025"/>
    </source>
</evidence>
<feature type="disulfide bond" evidence="11">
    <location>
        <begin position="839"/>
        <end position="848"/>
    </location>
</feature>
<feature type="domain" description="Laminin EGF-like" evidence="15">
    <location>
        <begin position="357"/>
        <end position="405"/>
    </location>
</feature>
<feature type="disulfide bond" evidence="11">
    <location>
        <begin position="867"/>
        <end position="884"/>
    </location>
</feature>
<feature type="disulfide bond" evidence="11">
    <location>
        <begin position="915"/>
        <end position="932"/>
    </location>
</feature>
<dbReference type="PRINTS" id="PR00011">
    <property type="entry name" value="EGFLAMININ"/>
</dbReference>
<feature type="region of interest" description="Disordered" evidence="13">
    <location>
        <begin position="1"/>
        <end position="32"/>
    </location>
</feature>
<name>A0ABM5K4P3_DIAVI</name>
<dbReference type="Gene3D" id="2.60.120.200">
    <property type="match status" value="3"/>
</dbReference>
<feature type="domain" description="Laminin EGF-like" evidence="15">
    <location>
        <begin position="659"/>
        <end position="707"/>
    </location>
</feature>
<feature type="disulfide bond" evidence="11">
    <location>
        <begin position="820"/>
        <end position="837"/>
    </location>
</feature>
<dbReference type="Gene3D" id="2.10.25.10">
    <property type="entry name" value="Laminin"/>
    <property type="match status" value="11"/>
</dbReference>
<dbReference type="RefSeq" id="XP_050505161.1">
    <property type="nucleotide sequence ID" value="XM_050649204.1"/>
</dbReference>
<evidence type="ECO:0000259" key="15">
    <source>
        <dbReference type="PROSITE" id="PS50027"/>
    </source>
</evidence>
<dbReference type="CDD" id="cd00055">
    <property type="entry name" value="EGF_Lam"/>
    <property type="match status" value="15"/>
</dbReference>
<dbReference type="PROSITE" id="PS01248">
    <property type="entry name" value="EGF_LAM_1"/>
    <property type="match status" value="8"/>
</dbReference>
<feature type="disulfide bond" evidence="11">
    <location>
        <begin position="1056"/>
        <end position="1068"/>
    </location>
</feature>
<feature type="domain" description="Laminin G" evidence="14">
    <location>
        <begin position="2754"/>
        <end position="2931"/>
    </location>
</feature>
<dbReference type="InterPro" id="IPR013320">
    <property type="entry name" value="ConA-like_dom_sf"/>
</dbReference>
<dbReference type="GeneID" id="126883564"/>
<feature type="domain" description="Laminin EGF-like" evidence="15">
    <location>
        <begin position="1458"/>
        <end position="1507"/>
    </location>
</feature>
<feature type="domain" description="Laminin EGF-like" evidence="15">
    <location>
        <begin position="1102"/>
        <end position="1158"/>
    </location>
</feature>
<evidence type="ECO:0008006" key="19">
    <source>
        <dbReference type="Google" id="ProtNLM"/>
    </source>
</evidence>
<feature type="domain" description="Laminin EGF-like" evidence="15">
    <location>
        <begin position="865"/>
        <end position="912"/>
    </location>
</feature>
<feature type="domain" description="Laminin G" evidence="14">
    <location>
        <begin position="2577"/>
        <end position="2749"/>
    </location>
</feature>
<dbReference type="CDD" id="cd00110">
    <property type="entry name" value="LamG"/>
    <property type="match status" value="3"/>
</dbReference>
<feature type="disulfide bond" evidence="11">
    <location>
        <begin position="1058"/>
        <end position="1075"/>
    </location>
</feature>
<accession>A0ABM5K4P3</accession>
<reference evidence="17" key="1">
    <citation type="submission" date="2025-05" db="UniProtKB">
        <authorList>
            <consortium name="EnsemblMetazoa"/>
        </authorList>
    </citation>
    <scope>IDENTIFICATION</scope>
</reference>
<dbReference type="InterPro" id="IPR002049">
    <property type="entry name" value="LE_dom"/>
</dbReference>
<dbReference type="SMART" id="SM00181">
    <property type="entry name" value="EGF"/>
    <property type="match status" value="14"/>
</dbReference>